<organism evidence="8 9">
    <name type="scientific">Oceanobacillus limi</name>
    <dbReference type="NCBI Taxonomy" id="930131"/>
    <lineage>
        <taxon>Bacteria</taxon>
        <taxon>Bacillati</taxon>
        <taxon>Bacillota</taxon>
        <taxon>Bacilli</taxon>
        <taxon>Bacillales</taxon>
        <taxon>Bacillaceae</taxon>
        <taxon>Oceanobacillus</taxon>
    </lineage>
</organism>
<dbReference type="PANTHER" id="PTHR30294">
    <property type="entry name" value="MEMBRANE COMPONENT OF ABC TRANSPORTER YHHJ-RELATED"/>
    <property type="match status" value="1"/>
</dbReference>
<feature type="domain" description="ABC-2 type transporter transmembrane" evidence="7">
    <location>
        <begin position="22"/>
        <end position="397"/>
    </location>
</feature>
<evidence type="ECO:0000256" key="5">
    <source>
        <dbReference type="ARBA" id="ARBA00023136"/>
    </source>
</evidence>
<evidence type="ECO:0000256" key="6">
    <source>
        <dbReference type="SAM" id="Phobius"/>
    </source>
</evidence>
<dbReference type="InterPro" id="IPR013525">
    <property type="entry name" value="ABC2_TM"/>
</dbReference>
<dbReference type="AlphaFoldDB" id="A0A1I0EF40"/>
<evidence type="ECO:0000256" key="1">
    <source>
        <dbReference type="ARBA" id="ARBA00004651"/>
    </source>
</evidence>
<dbReference type="Proteomes" id="UP000198618">
    <property type="component" value="Unassembled WGS sequence"/>
</dbReference>
<dbReference type="OrthoDB" id="2433097at2"/>
<evidence type="ECO:0000259" key="7">
    <source>
        <dbReference type="Pfam" id="PF12698"/>
    </source>
</evidence>
<accession>A0A1I0EF40</accession>
<feature type="transmembrane region" description="Helical" evidence="6">
    <location>
        <begin position="326"/>
        <end position="348"/>
    </location>
</feature>
<feature type="transmembrane region" description="Helical" evidence="6">
    <location>
        <begin position="294"/>
        <end position="314"/>
    </location>
</feature>
<dbReference type="GO" id="GO:0005886">
    <property type="term" value="C:plasma membrane"/>
    <property type="evidence" value="ECO:0007669"/>
    <property type="project" value="UniProtKB-SubCell"/>
</dbReference>
<evidence type="ECO:0000256" key="2">
    <source>
        <dbReference type="ARBA" id="ARBA00022475"/>
    </source>
</evidence>
<sequence length="408" mass="47152">MQFAKHTFIFLQTNILQLWRKWRTLPLLLLFPIIIIGLIGLIVVSIVSPSEDKSISVGLVDLDQSDETTMIIELMEESNQLGTFIQMDEMKESEAISAMQQNEISTYLVFPNEFTKKLYTGKSVEISIIGNPEQSLESQLIKEIVDSVTRHISTSQANILAINYYAKELGMNEEDRSNLLFEQFQEFLFYTLGKDRILNEEEIRNNATSSPILYYSISAWFIILTIWLLVIYNFLYQEDSIKMQQRMKMYGVTELSKQISKGIVTLVFVSILAGAAFLTLHLLQEEIQLPLESFSRIAILTLLYSIIYLELLVLLETLIRNSKLRLLIQSMITLLIILLSGAVIPTIYYPLYIQSKIEHIFSTQTFYWLQEIIVNGRLYADYLPLFLTIIIGFLIMIGCSLWKERINQ</sequence>
<name>A0A1I0EF40_9BACI</name>
<feature type="transmembrane region" description="Helical" evidence="6">
    <location>
        <begin position="263"/>
        <end position="282"/>
    </location>
</feature>
<feature type="transmembrane region" description="Helical" evidence="6">
    <location>
        <begin position="382"/>
        <end position="402"/>
    </location>
</feature>
<dbReference type="RefSeq" id="WP_090870428.1">
    <property type="nucleotide sequence ID" value="NZ_FOHE01000011.1"/>
</dbReference>
<comment type="subcellular location">
    <subcellularLocation>
        <location evidence="1">Cell membrane</location>
        <topology evidence="1">Multi-pass membrane protein</topology>
    </subcellularLocation>
</comment>
<protein>
    <submittedName>
        <fullName evidence="8">ABC-2 type transport system permease protein</fullName>
    </submittedName>
</protein>
<keyword evidence="5 6" id="KW-0472">Membrane</keyword>
<dbReference type="Pfam" id="PF12698">
    <property type="entry name" value="ABC2_membrane_3"/>
    <property type="match status" value="1"/>
</dbReference>
<dbReference type="Gene3D" id="3.40.1710.10">
    <property type="entry name" value="abc type-2 transporter like domain"/>
    <property type="match status" value="1"/>
</dbReference>
<reference evidence="8 9" key="1">
    <citation type="submission" date="2016-10" db="EMBL/GenBank/DDBJ databases">
        <authorList>
            <person name="de Groot N.N."/>
        </authorList>
    </citation>
    <scope>NUCLEOTIDE SEQUENCE [LARGE SCALE GENOMIC DNA]</scope>
    <source>
        <strain evidence="8 9">IBRC-M 10780</strain>
    </source>
</reference>
<evidence type="ECO:0000256" key="3">
    <source>
        <dbReference type="ARBA" id="ARBA00022692"/>
    </source>
</evidence>
<evidence type="ECO:0000313" key="9">
    <source>
        <dbReference type="Proteomes" id="UP000198618"/>
    </source>
</evidence>
<feature type="transmembrane region" description="Helical" evidence="6">
    <location>
        <begin position="27"/>
        <end position="47"/>
    </location>
</feature>
<dbReference type="EMBL" id="FOHE01000011">
    <property type="protein sequence ID" value="SET44010.1"/>
    <property type="molecule type" value="Genomic_DNA"/>
</dbReference>
<keyword evidence="4 6" id="KW-1133">Transmembrane helix</keyword>
<evidence type="ECO:0000313" key="8">
    <source>
        <dbReference type="EMBL" id="SET44010.1"/>
    </source>
</evidence>
<keyword evidence="9" id="KW-1185">Reference proteome</keyword>
<dbReference type="STRING" id="930131.SAMN05216389_11195"/>
<dbReference type="InterPro" id="IPR051449">
    <property type="entry name" value="ABC-2_transporter_component"/>
</dbReference>
<dbReference type="PANTHER" id="PTHR30294:SF29">
    <property type="entry name" value="MULTIDRUG ABC TRANSPORTER PERMEASE YBHS-RELATED"/>
    <property type="match status" value="1"/>
</dbReference>
<gene>
    <name evidence="8" type="ORF">SAMN05216389_11195</name>
</gene>
<proteinExistence type="predicted"/>
<keyword evidence="2" id="KW-1003">Cell membrane</keyword>
<feature type="transmembrane region" description="Helical" evidence="6">
    <location>
        <begin position="212"/>
        <end position="236"/>
    </location>
</feature>
<keyword evidence="3 6" id="KW-0812">Transmembrane</keyword>
<dbReference type="GO" id="GO:0140359">
    <property type="term" value="F:ABC-type transporter activity"/>
    <property type="evidence" value="ECO:0007669"/>
    <property type="project" value="InterPro"/>
</dbReference>
<evidence type="ECO:0000256" key="4">
    <source>
        <dbReference type="ARBA" id="ARBA00022989"/>
    </source>
</evidence>